<keyword evidence="2" id="KW-0732">Signal</keyword>
<gene>
    <name evidence="3" type="ORF">HW115_02265</name>
</gene>
<dbReference type="AlphaFoldDB" id="A0A851G9N0"/>
<keyword evidence="4" id="KW-1185">Reference proteome</keyword>
<proteinExistence type="predicted"/>
<dbReference type="RefSeq" id="WP_178930948.1">
    <property type="nucleotide sequence ID" value="NZ_JACBAZ010000001.1"/>
</dbReference>
<accession>A0A851G9N0</accession>
<name>A0A851G9N0_9BACT</name>
<feature type="compositionally biased region" description="Acidic residues" evidence="1">
    <location>
        <begin position="232"/>
        <end position="242"/>
    </location>
</feature>
<dbReference type="Proteomes" id="UP000557872">
    <property type="component" value="Unassembled WGS sequence"/>
</dbReference>
<evidence type="ECO:0000256" key="2">
    <source>
        <dbReference type="SAM" id="SignalP"/>
    </source>
</evidence>
<evidence type="ECO:0000313" key="4">
    <source>
        <dbReference type="Proteomes" id="UP000557872"/>
    </source>
</evidence>
<dbReference type="EMBL" id="JACBAZ010000001">
    <property type="protein sequence ID" value="NWK54418.1"/>
    <property type="molecule type" value="Genomic_DNA"/>
</dbReference>
<evidence type="ECO:0000256" key="1">
    <source>
        <dbReference type="SAM" id="MobiDB-lite"/>
    </source>
</evidence>
<feature type="region of interest" description="Disordered" evidence="1">
    <location>
        <begin position="173"/>
        <end position="261"/>
    </location>
</feature>
<sequence length="261" mass="26562">MKTKTSINTLALLAMSVATSQADLTFTAPGGDSATGSSTSGTLAINAGEHNKYQITGYTLDAGQTNKGLTVSASANGTSIFSNASLVKKGGVTTVTLANPITIENSITTITLSYNGEEAPKSGVVVEILATITDASVEPTGTLEAPLLAADDGQELPFLNWTISKLMDANAETANPATGSSGEDQSESEDADNIGKAKSNNGHGNNLDGIDVSNPGKSAEKWASQGKLDTDYNGDGEYEDDEGKGGGSAMSQTPVKNTTSS</sequence>
<feature type="chain" id="PRO_5032484982" evidence="2">
    <location>
        <begin position="23"/>
        <end position="261"/>
    </location>
</feature>
<evidence type="ECO:0000313" key="3">
    <source>
        <dbReference type="EMBL" id="NWK54418.1"/>
    </source>
</evidence>
<reference evidence="3 4" key="1">
    <citation type="submission" date="2020-07" db="EMBL/GenBank/DDBJ databases">
        <title>Roseicoccus Jingziensis gen. nov., sp. nov., isolated from coastal seawater.</title>
        <authorList>
            <person name="Feng X."/>
        </authorList>
    </citation>
    <scope>NUCLEOTIDE SEQUENCE [LARGE SCALE GENOMIC DNA]</scope>
    <source>
        <strain evidence="3 4">N1E253</strain>
    </source>
</reference>
<organism evidence="3 4">
    <name type="scientific">Oceaniferula marina</name>
    <dbReference type="NCBI Taxonomy" id="2748318"/>
    <lineage>
        <taxon>Bacteria</taxon>
        <taxon>Pseudomonadati</taxon>
        <taxon>Verrucomicrobiota</taxon>
        <taxon>Verrucomicrobiia</taxon>
        <taxon>Verrucomicrobiales</taxon>
        <taxon>Verrucomicrobiaceae</taxon>
        <taxon>Oceaniferula</taxon>
    </lineage>
</organism>
<feature type="compositionally biased region" description="Polar residues" evidence="1">
    <location>
        <begin position="249"/>
        <end position="261"/>
    </location>
</feature>
<protein>
    <submittedName>
        <fullName evidence="3">Uncharacterized protein</fullName>
    </submittedName>
</protein>
<feature type="signal peptide" evidence="2">
    <location>
        <begin position="1"/>
        <end position="22"/>
    </location>
</feature>
<comment type="caution">
    <text evidence="3">The sequence shown here is derived from an EMBL/GenBank/DDBJ whole genome shotgun (WGS) entry which is preliminary data.</text>
</comment>